<evidence type="ECO:0000259" key="5">
    <source>
        <dbReference type="Pfam" id="PF04542"/>
    </source>
</evidence>
<dbReference type="GO" id="GO:0006352">
    <property type="term" value="P:DNA-templated transcription initiation"/>
    <property type="evidence" value="ECO:0007669"/>
    <property type="project" value="InterPro"/>
</dbReference>
<evidence type="ECO:0000256" key="2">
    <source>
        <dbReference type="ARBA" id="ARBA00023015"/>
    </source>
</evidence>
<dbReference type="Gene3D" id="1.10.1740.10">
    <property type="match status" value="1"/>
</dbReference>
<dbReference type="InterPro" id="IPR007627">
    <property type="entry name" value="RNA_pol_sigma70_r2"/>
</dbReference>
<dbReference type="PANTHER" id="PTHR43133:SF46">
    <property type="entry name" value="RNA POLYMERASE SIGMA-70 FACTOR ECF SUBFAMILY"/>
    <property type="match status" value="1"/>
</dbReference>
<dbReference type="InterPro" id="IPR014327">
    <property type="entry name" value="RNA_pol_sigma70_bacteroid"/>
</dbReference>
<dbReference type="RefSeq" id="WP_074239305.1">
    <property type="nucleotide sequence ID" value="NZ_FSRA01000001.1"/>
</dbReference>
<dbReference type="Proteomes" id="UP000185003">
    <property type="component" value="Unassembled WGS sequence"/>
</dbReference>
<evidence type="ECO:0000259" key="6">
    <source>
        <dbReference type="Pfam" id="PF08281"/>
    </source>
</evidence>
<dbReference type="Pfam" id="PF04542">
    <property type="entry name" value="Sigma70_r2"/>
    <property type="match status" value="1"/>
</dbReference>
<evidence type="ECO:0000256" key="3">
    <source>
        <dbReference type="ARBA" id="ARBA00023082"/>
    </source>
</evidence>
<dbReference type="NCBIfam" id="TIGR02985">
    <property type="entry name" value="Sig70_bacteroi1"/>
    <property type="match status" value="1"/>
</dbReference>
<dbReference type="InterPro" id="IPR013324">
    <property type="entry name" value="RNA_pol_sigma_r3/r4-like"/>
</dbReference>
<evidence type="ECO:0000313" key="7">
    <source>
        <dbReference type="EMBL" id="SIN94918.1"/>
    </source>
</evidence>
<dbReference type="NCBIfam" id="TIGR02937">
    <property type="entry name" value="sigma70-ECF"/>
    <property type="match status" value="1"/>
</dbReference>
<keyword evidence="3" id="KW-0731">Sigma factor</keyword>
<dbReference type="InterPro" id="IPR036388">
    <property type="entry name" value="WH-like_DNA-bd_sf"/>
</dbReference>
<proteinExistence type="inferred from homology"/>
<dbReference type="InterPro" id="IPR013249">
    <property type="entry name" value="RNA_pol_sigma70_r4_t2"/>
</dbReference>
<dbReference type="InterPro" id="IPR013325">
    <property type="entry name" value="RNA_pol_sigma_r2"/>
</dbReference>
<accession>A0A1N6FHZ8</accession>
<dbReference type="SUPFAM" id="SSF88659">
    <property type="entry name" value="Sigma3 and sigma4 domains of RNA polymerase sigma factors"/>
    <property type="match status" value="1"/>
</dbReference>
<dbReference type="Pfam" id="PF08281">
    <property type="entry name" value="Sigma70_r4_2"/>
    <property type="match status" value="1"/>
</dbReference>
<keyword evidence="4" id="KW-0804">Transcription</keyword>
<dbReference type="AlphaFoldDB" id="A0A1N6FHZ8"/>
<sequence>MIKEWQWSISVNNDESAFQSLYLHLAPSLIRFANSFLKQHKALSEDIVAEIFAGLWERRQTLMSIEHLRVYLFTCVRNAALNHLEKMERTSFYSFDELEVVLSPLIADHDPEKNLFAGETMQAIQEAMDALPAKCRLIFRMAKEEGLRYKEIAAILNISVRTIDSQIAIALRKIHETLASRSKKYS</sequence>
<name>A0A1N6FHZ8_9BACT</name>
<evidence type="ECO:0000256" key="4">
    <source>
        <dbReference type="ARBA" id="ARBA00023163"/>
    </source>
</evidence>
<dbReference type="GO" id="GO:0003677">
    <property type="term" value="F:DNA binding"/>
    <property type="evidence" value="ECO:0007669"/>
    <property type="project" value="InterPro"/>
</dbReference>
<dbReference type="EMBL" id="FSRA01000001">
    <property type="protein sequence ID" value="SIN94918.1"/>
    <property type="molecule type" value="Genomic_DNA"/>
</dbReference>
<dbReference type="InterPro" id="IPR014284">
    <property type="entry name" value="RNA_pol_sigma-70_dom"/>
</dbReference>
<reference evidence="7 8" key="1">
    <citation type="submission" date="2016-11" db="EMBL/GenBank/DDBJ databases">
        <authorList>
            <person name="Jaros S."/>
            <person name="Januszkiewicz K."/>
            <person name="Wedrychowicz H."/>
        </authorList>
    </citation>
    <scope>NUCLEOTIDE SEQUENCE [LARGE SCALE GENOMIC DNA]</scope>
    <source>
        <strain evidence="7 8">DSM 24787</strain>
    </source>
</reference>
<keyword evidence="2" id="KW-0805">Transcription regulation</keyword>
<dbReference type="Gene3D" id="1.10.10.10">
    <property type="entry name" value="Winged helix-like DNA-binding domain superfamily/Winged helix DNA-binding domain"/>
    <property type="match status" value="1"/>
</dbReference>
<organism evidence="7 8">
    <name type="scientific">Chitinophaga niabensis</name>
    <dbReference type="NCBI Taxonomy" id="536979"/>
    <lineage>
        <taxon>Bacteria</taxon>
        <taxon>Pseudomonadati</taxon>
        <taxon>Bacteroidota</taxon>
        <taxon>Chitinophagia</taxon>
        <taxon>Chitinophagales</taxon>
        <taxon>Chitinophagaceae</taxon>
        <taxon>Chitinophaga</taxon>
    </lineage>
</organism>
<evidence type="ECO:0000313" key="8">
    <source>
        <dbReference type="Proteomes" id="UP000185003"/>
    </source>
</evidence>
<dbReference type="PANTHER" id="PTHR43133">
    <property type="entry name" value="RNA POLYMERASE ECF-TYPE SIGMA FACTO"/>
    <property type="match status" value="1"/>
</dbReference>
<dbReference type="SUPFAM" id="SSF88946">
    <property type="entry name" value="Sigma2 domain of RNA polymerase sigma factors"/>
    <property type="match status" value="1"/>
</dbReference>
<dbReference type="CDD" id="cd06171">
    <property type="entry name" value="Sigma70_r4"/>
    <property type="match status" value="1"/>
</dbReference>
<comment type="similarity">
    <text evidence="1">Belongs to the sigma-70 factor family. ECF subfamily.</text>
</comment>
<dbReference type="STRING" id="536979.SAMN04488055_2232"/>
<gene>
    <name evidence="7" type="ORF">SAMN04488055_2232</name>
</gene>
<feature type="domain" description="RNA polymerase sigma-70 region 2" evidence="5">
    <location>
        <begin position="21"/>
        <end position="89"/>
    </location>
</feature>
<feature type="domain" description="RNA polymerase sigma factor 70 region 4 type 2" evidence="6">
    <location>
        <begin position="122"/>
        <end position="174"/>
    </location>
</feature>
<dbReference type="OrthoDB" id="659361at2"/>
<evidence type="ECO:0000256" key="1">
    <source>
        <dbReference type="ARBA" id="ARBA00010641"/>
    </source>
</evidence>
<dbReference type="InterPro" id="IPR039425">
    <property type="entry name" value="RNA_pol_sigma-70-like"/>
</dbReference>
<protein>
    <submittedName>
        <fullName evidence="7">RNA polymerase sigma-70 factor, ECF subfamily</fullName>
    </submittedName>
</protein>
<keyword evidence="8" id="KW-1185">Reference proteome</keyword>
<dbReference type="GO" id="GO:0016987">
    <property type="term" value="F:sigma factor activity"/>
    <property type="evidence" value="ECO:0007669"/>
    <property type="project" value="UniProtKB-KW"/>
</dbReference>